<dbReference type="CDD" id="cd06176">
    <property type="entry name" value="MFS_BCD_PucC-like"/>
    <property type="match status" value="1"/>
</dbReference>
<feature type="transmembrane region" description="Helical" evidence="7">
    <location>
        <begin position="76"/>
        <end position="97"/>
    </location>
</feature>
<dbReference type="PANTHER" id="PTHR23538:SF1">
    <property type="entry name" value="44.5 KD BACTERIOCHLOROPHYLL SYNTHASE SUBUNIT"/>
    <property type="match status" value="1"/>
</dbReference>
<evidence type="ECO:0000256" key="5">
    <source>
        <dbReference type="ARBA" id="ARBA00023136"/>
    </source>
</evidence>
<feature type="transmembrane region" description="Helical" evidence="7">
    <location>
        <begin position="172"/>
        <end position="194"/>
    </location>
</feature>
<feature type="region of interest" description="Disordered" evidence="6">
    <location>
        <begin position="436"/>
        <end position="460"/>
    </location>
</feature>
<dbReference type="SUPFAM" id="SSF103473">
    <property type="entry name" value="MFS general substrate transporter"/>
    <property type="match status" value="1"/>
</dbReference>
<comment type="subcellular location">
    <subcellularLocation>
        <location evidence="1">Membrane</location>
        <topology evidence="1">Multi-pass membrane protein</topology>
    </subcellularLocation>
</comment>
<keyword evidence="4 7" id="KW-1133">Transmembrane helix</keyword>
<dbReference type="GO" id="GO:0016020">
    <property type="term" value="C:membrane"/>
    <property type="evidence" value="ECO:0007669"/>
    <property type="project" value="UniProtKB-SubCell"/>
</dbReference>
<proteinExistence type="inferred from homology"/>
<feature type="transmembrane region" description="Helical" evidence="7">
    <location>
        <begin position="146"/>
        <end position="166"/>
    </location>
</feature>
<dbReference type="RefSeq" id="WP_062226240.1">
    <property type="nucleotide sequence ID" value="NZ_BBWR01000002.1"/>
</dbReference>
<evidence type="ECO:0000256" key="6">
    <source>
        <dbReference type="SAM" id="MobiDB-lite"/>
    </source>
</evidence>
<evidence type="ECO:0000256" key="3">
    <source>
        <dbReference type="ARBA" id="ARBA00022692"/>
    </source>
</evidence>
<dbReference type="EMBL" id="LC066377">
    <property type="protein sequence ID" value="BAT28291.1"/>
    <property type="molecule type" value="Genomic_DNA"/>
</dbReference>
<feature type="compositionally biased region" description="Polar residues" evidence="6">
    <location>
        <begin position="440"/>
        <end position="449"/>
    </location>
</feature>
<feature type="transmembrane region" description="Helical" evidence="7">
    <location>
        <begin position="103"/>
        <end position="134"/>
    </location>
</feature>
<evidence type="ECO:0000256" key="7">
    <source>
        <dbReference type="SAM" id="Phobius"/>
    </source>
</evidence>
<feature type="transmembrane region" description="Helical" evidence="7">
    <location>
        <begin position="7"/>
        <end position="28"/>
    </location>
</feature>
<feature type="transmembrane region" description="Helical" evidence="7">
    <location>
        <begin position="230"/>
        <end position="248"/>
    </location>
</feature>
<comment type="similarity">
    <text evidence="2">Belongs to the PucC family.</text>
</comment>
<sequence>MDSRHGWLTIVRLALAQTAIGAIVVLTTSTLNRVMIVELGLAATLPSFLISLHYTVQLSRPRFGHASDVGMRRTPWILGGIALLACGALLAACATGIMRTAPIPGYALALVAFLIIGAGVGASGTALLTLAAAIVTPERRGPAATLMFTMMIAGFALTTSLAARFLEPFSMMRLIAVTGTVGLCALVSATLALWRLEGQGRTAAQPTEARTGGFSGAFAGVWQERRTRGFAYFVFLSMLAYSGQDVVLEPFGGIAFGLSPAGTTRLAAWQNGGTFLGMLVVALAGGLLGRRYPDILRWTAILGCVLSTACLLALAAAPLDAQRFPIFGVGAVLGFGLGAFTISAIGAMMAMAGGTSGPEGDGRQGLRMGVWGAAQAMAFAGGGLAAGLMVDIAGYVGGSAVIGYMTVFLCEAALFVIAGLLARRAIRTDPARATAAFRSSPITQPQPDVTNVKPPHSRST</sequence>
<feature type="transmembrane region" description="Helical" evidence="7">
    <location>
        <begin position="268"/>
        <end position="288"/>
    </location>
</feature>
<feature type="transmembrane region" description="Helical" evidence="7">
    <location>
        <begin position="295"/>
        <end position="318"/>
    </location>
</feature>
<keyword evidence="3 7" id="KW-0812">Transmembrane</keyword>
<dbReference type="Pfam" id="PF03209">
    <property type="entry name" value="PUCC"/>
    <property type="match status" value="1"/>
</dbReference>
<keyword evidence="5 7" id="KW-0472">Membrane</keyword>
<dbReference type="InterPro" id="IPR004896">
    <property type="entry name" value="PucC-rel"/>
</dbReference>
<feature type="transmembrane region" description="Helical" evidence="7">
    <location>
        <begin position="34"/>
        <end position="56"/>
    </location>
</feature>
<dbReference type="PIRSF" id="PIRSF016565">
    <property type="entry name" value="PucC"/>
    <property type="match status" value="1"/>
</dbReference>
<protein>
    <submittedName>
        <fullName evidence="8">PUCC protein</fullName>
    </submittedName>
</protein>
<dbReference type="Gene3D" id="1.20.1250.20">
    <property type="entry name" value="MFS general substrate transporter like domains"/>
    <property type="match status" value="2"/>
</dbReference>
<organism evidence="8">
    <name type="scientific">Aureimonas frigidaquae</name>
    <dbReference type="NCBI Taxonomy" id="424757"/>
    <lineage>
        <taxon>Bacteria</taxon>
        <taxon>Pseudomonadati</taxon>
        <taxon>Pseudomonadota</taxon>
        <taxon>Alphaproteobacteria</taxon>
        <taxon>Hyphomicrobiales</taxon>
        <taxon>Aurantimonadaceae</taxon>
        <taxon>Aureimonas</taxon>
    </lineage>
</organism>
<evidence type="ECO:0000256" key="2">
    <source>
        <dbReference type="ARBA" id="ARBA00008412"/>
    </source>
</evidence>
<evidence type="ECO:0000313" key="8">
    <source>
        <dbReference type="EMBL" id="BAT28291.1"/>
    </source>
</evidence>
<name>A0A0P0Z2G9_9HYPH</name>
<dbReference type="AlphaFoldDB" id="A0A0P0Z2G9"/>
<accession>A0A0P0Z2G9</accession>
<feature type="transmembrane region" description="Helical" evidence="7">
    <location>
        <begin position="324"/>
        <end position="347"/>
    </location>
</feature>
<dbReference type="PANTHER" id="PTHR23538">
    <property type="entry name" value="44.5 KD BACTERIOCHLOROPHYLL SYNTHASE SUBUNIT"/>
    <property type="match status" value="1"/>
</dbReference>
<dbReference type="OrthoDB" id="5800821at2"/>
<evidence type="ECO:0000256" key="4">
    <source>
        <dbReference type="ARBA" id="ARBA00022989"/>
    </source>
</evidence>
<evidence type="ECO:0000256" key="1">
    <source>
        <dbReference type="ARBA" id="ARBA00004141"/>
    </source>
</evidence>
<feature type="transmembrane region" description="Helical" evidence="7">
    <location>
        <begin position="401"/>
        <end position="422"/>
    </location>
</feature>
<reference evidence="8" key="1">
    <citation type="journal article" date="2015" name="Proc. Natl. Acad. Sci. U.S.A.">
        <title>Bacterial clade with the ribosomal RNA operon on a small plasmid rather than the chromosome.</title>
        <authorList>
            <person name="Anda M."/>
            <person name="Ohtsubo Y."/>
            <person name="Okubo T."/>
            <person name="Sugawara M."/>
            <person name="Nagata Y."/>
            <person name="Tsuda M."/>
            <person name="Minamisawa K."/>
            <person name="Mitsui H."/>
        </authorList>
    </citation>
    <scope>NUCLEOTIDE SEQUENCE</scope>
    <source>
        <strain evidence="8">JCM 14755</strain>
    </source>
</reference>
<dbReference type="InterPro" id="IPR026036">
    <property type="entry name" value="PucC"/>
</dbReference>
<feature type="transmembrane region" description="Helical" evidence="7">
    <location>
        <begin position="368"/>
        <end position="389"/>
    </location>
</feature>
<dbReference type="InterPro" id="IPR036259">
    <property type="entry name" value="MFS_trans_sf"/>
</dbReference>